<feature type="region of interest" description="Disordered" evidence="2">
    <location>
        <begin position="21"/>
        <end position="77"/>
    </location>
</feature>
<evidence type="ECO:0000313" key="4">
    <source>
        <dbReference type="EMBL" id="KAG2179840.1"/>
    </source>
</evidence>
<evidence type="ECO:0008006" key="6">
    <source>
        <dbReference type="Google" id="ProtNLM"/>
    </source>
</evidence>
<dbReference type="Proteomes" id="UP000654370">
    <property type="component" value="Unassembled WGS sequence"/>
</dbReference>
<dbReference type="GO" id="GO:0016788">
    <property type="term" value="F:hydrolase activity, acting on ester bonds"/>
    <property type="evidence" value="ECO:0007669"/>
    <property type="project" value="InterPro"/>
</dbReference>
<reference evidence="4" key="1">
    <citation type="submission" date="2020-12" db="EMBL/GenBank/DDBJ databases">
        <title>Metabolic potential, ecology and presence of endohyphal bacteria is reflected in genomic diversity of Mucoromycotina.</title>
        <authorList>
            <person name="Muszewska A."/>
            <person name="Okrasinska A."/>
            <person name="Steczkiewicz K."/>
            <person name="Drgas O."/>
            <person name="Orlowska M."/>
            <person name="Perlinska-Lenart U."/>
            <person name="Aleksandrzak-Piekarczyk T."/>
            <person name="Szatraj K."/>
            <person name="Zielenkiewicz U."/>
            <person name="Pilsyk S."/>
            <person name="Malc E."/>
            <person name="Mieczkowski P."/>
            <person name="Kruszewska J.S."/>
            <person name="Biernat P."/>
            <person name="Pawlowska J."/>
        </authorList>
    </citation>
    <scope>NUCLEOTIDE SEQUENCE</scope>
    <source>
        <strain evidence="4">WA0000067209</strain>
    </source>
</reference>
<proteinExistence type="predicted"/>
<dbReference type="Pfam" id="PF04185">
    <property type="entry name" value="Phosphoesterase"/>
    <property type="match status" value="1"/>
</dbReference>
<dbReference type="Gene3D" id="3.40.720.10">
    <property type="entry name" value="Alkaline Phosphatase, subunit A"/>
    <property type="match status" value="1"/>
</dbReference>
<keyword evidence="5" id="KW-1185">Reference proteome</keyword>
<keyword evidence="3" id="KW-0732">Signal</keyword>
<evidence type="ECO:0000256" key="3">
    <source>
        <dbReference type="SAM" id="SignalP"/>
    </source>
</evidence>
<dbReference type="OrthoDB" id="5135119at2759"/>
<accession>A0A8H7UEC4</accession>
<dbReference type="InterPro" id="IPR007312">
    <property type="entry name" value="Phosphoesterase"/>
</dbReference>
<gene>
    <name evidence="4" type="ORF">INT43_003626</name>
</gene>
<dbReference type="GO" id="GO:0009395">
    <property type="term" value="P:phospholipid catabolic process"/>
    <property type="evidence" value="ECO:0007669"/>
    <property type="project" value="TreeGrafter"/>
</dbReference>
<evidence type="ECO:0000256" key="2">
    <source>
        <dbReference type="SAM" id="MobiDB-lite"/>
    </source>
</evidence>
<evidence type="ECO:0000313" key="5">
    <source>
        <dbReference type="Proteomes" id="UP000654370"/>
    </source>
</evidence>
<feature type="region of interest" description="Disordered" evidence="2">
    <location>
        <begin position="377"/>
        <end position="397"/>
    </location>
</feature>
<organism evidence="4 5">
    <name type="scientific">Mortierella isabellina</name>
    <name type="common">Filamentous fungus</name>
    <name type="synonym">Umbelopsis isabellina</name>
    <dbReference type="NCBI Taxonomy" id="91625"/>
    <lineage>
        <taxon>Eukaryota</taxon>
        <taxon>Fungi</taxon>
        <taxon>Fungi incertae sedis</taxon>
        <taxon>Mucoromycota</taxon>
        <taxon>Mucoromycotina</taxon>
        <taxon>Umbelopsidomycetes</taxon>
        <taxon>Umbelopsidales</taxon>
        <taxon>Umbelopsidaceae</taxon>
        <taxon>Umbelopsis</taxon>
    </lineage>
</organism>
<feature type="chain" id="PRO_5034934298" description="Acid phosphatase" evidence="3">
    <location>
        <begin position="21"/>
        <end position="423"/>
    </location>
</feature>
<dbReference type="InterPro" id="IPR017850">
    <property type="entry name" value="Alkaline_phosphatase_core_sf"/>
</dbReference>
<evidence type="ECO:0000256" key="1">
    <source>
        <dbReference type="ARBA" id="ARBA00022801"/>
    </source>
</evidence>
<feature type="compositionally biased region" description="Low complexity" evidence="2">
    <location>
        <begin position="378"/>
        <end position="397"/>
    </location>
</feature>
<name>A0A8H7UEC4_MORIS</name>
<dbReference type="PANTHER" id="PTHR31956:SF8">
    <property type="entry name" value="ACID PHOSPHATASE PHOA (AFU_ORTHOLOGUE AFUA_1G03570)"/>
    <property type="match status" value="1"/>
</dbReference>
<feature type="signal peptide" evidence="3">
    <location>
        <begin position="1"/>
        <end position="20"/>
    </location>
</feature>
<keyword evidence="1" id="KW-0378">Hydrolase</keyword>
<dbReference type="PANTHER" id="PTHR31956">
    <property type="entry name" value="NON-SPECIFIC PHOSPHOLIPASE C4-RELATED"/>
    <property type="match status" value="1"/>
</dbReference>
<protein>
    <recommendedName>
        <fullName evidence="6">Acid phosphatase</fullName>
    </recommendedName>
</protein>
<dbReference type="AlphaFoldDB" id="A0A8H7UEC4"/>
<sequence>MRSLSIICLTALAAVASVAAQDTTSSTTTSSTSSVSSTSASSTESTSSTDSSSDSSSATSTSTSSAASSSSTGSSSSPVFKRFMQIWLENTDYETATTLPVYQQIAEQGILLNNTYAVTHPSEPNYIAAAAGSNLGITDDAYYNIPANVSSIYDLLEDKGLKWKVYQEDIPSVGYTDFLGHNGSYVRKHDPAIIFDSVGLNQTRAQNVVPATQLASDIAAGLVPDWVFYTPNMTNDGHDSSAEVAGNWLAGFLNTTLSNQTFLQETLVLITFDENETYAKANRVWTLLMGAIPSNLKNTTDPTFYTHYSSLSTVEQNWGLGNLGRGDANKTLANVYDFVAKQINYQNVNIANGSSVSFFNETIDGLMTNKSYNATHQSSASGSASGSGSAPAASGSSTSDASILTTSAVAVSVAGAVFASLIL</sequence>
<dbReference type="EMBL" id="JAEPQZ010000006">
    <property type="protein sequence ID" value="KAG2179840.1"/>
    <property type="molecule type" value="Genomic_DNA"/>
</dbReference>
<comment type="caution">
    <text evidence="4">The sequence shown here is derived from an EMBL/GenBank/DDBJ whole genome shotgun (WGS) entry which is preliminary data.</text>
</comment>